<evidence type="ECO:0000313" key="4">
    <source>
        <dbReference type="Proteomes" id="UP001552521"/>
    </source>
</evidence>
<dbReference type="Proteomes" id="UP001552521">
    <property type="component" value="Unassembled WGS sequence"/>
</dbReference>
<evidence type="ECO:0000256" key="1">
    <source>
        <dbReference type="SAM" id="MobiDB-lite"/>
    </source>
</evidence>
<dbReference type="EMBL" id="JBFAQK010000030">
    <property type="protein sequence ID" value="MEV4683300.1"/>
    <property type="molecule type" value="Genomic_DNA"/>
</dbReference>
<sequence length="74" mass="7689">MKKRNILVTAALTVGSLVFAVVPAHAGILDGALGNLQALDHLSLLNSNVNSDTHTTENNNANTRADGLLNNLLG</sequence>
<feature type="compositionally biased region" description="Polar residues" evidence="1">
    <location>
        <begin position="52"/>
        <end position="63"/>
    </location>
</feature>
<dbReference type="RefSeq" id="WP_364596582.1">
    <property type="nucleotide sequence ID" value="NZ_JBFAQK010000030.1"/>
</dbReference>
<keyword evidence="2" id="KW-0732">Signal</keyword>
<proteinExistence type="predicted"/>
<feature type="region of interest" description="Disordered" evidence="1">
    <location>
        <begin position="52"/>
        <end position="74"/>
    </location>
</feature>
<organism evidence="3 4">
    <name type="scientific">Streptomyces kurssanovii</name>
    <dbReference type="NCBI Taxonomy" id="67312"/>
    <lineage>
        <taxon>Bacteria</taxon>
        <taxon>Bacillati</taxon>
        <taxon>Actinomycetota</taxon>
        <taxon>Actinomycetes</taxon>
        <taxon>Kitasatosporales</taxon>
        <taxon>Streptomycetaceae</taxon>
        <taxon>Streptomyces</taxon>
    </lineage>
</organism>
<evidence type="ECO:0000313" key="3">
    <source>
        <dbReference type="EMBL" id="MEV4683300.1"/>
    </source>
</evidence>
<accession>A0ABV3HXK8</accession>
<feature type="signal peptide" evidence="2">
    <location>
        <begin position="1"/>
        <end position="26"/>
    </location>
</feature>
<evidence type="ECO:0000256" key="2">
    <source>
        <dbReference type="SAM" id="SignalP"/>
    </source>
</evidence>
<keyword evidence="4" id="KW-1185">Reference proteome</keyword>
<comment type="caution">
    <text evidence="3">The sequence shown here is derived from an EMBL/GenBank/DDBJ whole genome shotgun (WGS) entry which is preliminary data.</text>
</comment>
<name>A0ABV3HXK8_9ACTN</name>
<reference evidence="3 4" key="1">
    <citation type="submission" date="2024-06" db="EMBL/GenBank/DDBJ databases">
        <title>The Natural Products Discovery Center: Release of the First 8490 Sequenced Strains for Exploring Actinobacteria Biosynthetic Diversity.</title>
        <authorList>
            <person name="Kalkreuter E."/>
            <person name="Kautsar S.A."/>
            <person name="Yang D."/>
            <person name="Bader C.D."/>
            <person name="Teijaro C.N."/>
            <person name="Fluegel L."/>
            <person name="Davis C.M."/>
            <person name="Simpson J.R."/>
            <person name="Lauterbach L."/>
            <person name="Steele A.D."/>
            <person name="Gui C."/>
            <person name="Meng S."/>
            <person name="Li G."/>
            <person name="Viehrig K."/>
            <person name="Ye F."/>
            <person name="Su P."/>
            <person name="Kiefer A.F."/>
            <person name="Nichols A."/>
            <person name="Cepeda A.J."/>
            <person name="Yan W."/>
            <person name="Fan B."/>
            <person name="Jiang Y."/>
            <person name="Adhikari A."/>
            <person name="Zheng C.-J."/>
            <person name="Schuster L."/>
            <person name="Cowan T.M."/>
            <person name="Smanski M.J."/>
            <person name="Chevrette M.G."/>
            <person name="De Carvalho L.P.S."/>
            <person name="Shen B."/>
        </authorList>
    </citation>
    <scope>NUCLEOTIDE SEQUENCE [LARGE SCALE GENOMIC DNA]</scope>
    <source>
        <strain evidence="3 4">NPDC049344</strain>
    </source>
</reference>
<gene>
    <name evidence="3" type="ORF">AB0K36_21245</name>
</gene>
<protein>
    <recommendedName>
        <fullName evidence="5">Secreted protein</fullName>
    </recommendedName>
</protein>
<feature type="chain" id="PRO_5047301408" description="Secreted protein" evidence="2">
    <location>
        <begin position="27"/>
        <end position="74"/>
    </location>
</feature>
<evidence type="ECO:0008006" key="5">
    <source>
        <dbReference type="Google" id="ProtNLM"/>
    </source>
</evidence>